<evidence type="ECO:0000313" key="2">
    <source>
        <dbReference type="Proteomes" id="UP000823749"/>
    </source>
</evidence>
<comment type="caution">
    <text evidence="1">The sequence shown here is derived from an EMBL/GenBank/DDBJ whole genome shotgun (WGS) entry which is preliminary data.</text>
</comment>
<reference evidence="1" key="1">
    <citation type="submission" date="2020-08" db="EMBL/GenBank/DDBJ databases">
        <title>Plant Genome Project.</title>
        <authorList>
            <person name="Zhang R.-G."/>
        </authorList>
    </citation>
    <scope>NUCLEOTIDE SEQUENCE</scope>
    <source>
        <strain evidence="1">WSP0</strain>
        <tissue evidence="1">Leaf</tissue>
    </source>
</reference>
<proteinExistence type="predicted"/>
<keyword evidence="2" id="KW-1185">Reference proteome</keyword>
<protein>
    <submittedName>
        <fullName evidence="1">Uncharacterized protein</fullName>
    </submittedName>
</protein>
<name>A0AAV6HYT0_9ERIC</name>
<gene>
    <name evidence="1" type="ORF">RHGRI_033789</name>
</gene>
<dbReference type="InterPro" id="IPR029044">
    <property type="entry name" value="Nucleotide-diphossugar_trans"/>
</dbReference>
<sequence>MLSLQAEFPANTNILYVDLPSAELIASRESETSFPGMVFNTKKPITYMDQFGIQHQYVPRTFDAFAFTRVPGGRLECTMQNIADNFFNAHSSQRCEGVEGIGSVDYSKTIWIPLLCTRSEGRSHHLLRRKEDMVTSLLLGGVGGGGDGEGERDD</sequence>
<organism evidence="1 2">
    <name type="scientific">Rhododendron griersonianum</name>
    <dbReference type="NCBI Taxonomy" id="479676"/>
    <lineage>
        <taxon>Eukaryota</taxon>
        <taxon>Viridiplantae</taxon>
        <taxon>Streptophyta</taxon>
        <taxon>Embryophyta</taxon>
        <taxon>Tracheophyta</taxon>
        <taxon>Spermatophyta</taxon>
        <taxon>Magnoliopsida</taxon>
        <taxon>eudicotyledons</taxon>
        <taxon>Gunneridae</taxon>
        <taxon>Pentapetalae</taxon>
        <taxon>asterids</taxon>
        <taxon>Ericales</taxon>
        <taxon>Ericaceae</taxon>
        <taxon>Ericoideae</taxon>
        <taxon>Rhodoreae</taxon>
        <taxon>Rhododendron</taxon>
    </lineage>
</organism>
<dbReference type="EMBL" id="JACTNZ010000012">
    <property type="protein sequence ID" value="KAG5521346.1"/>
    <property type="molecule type" value="Genomic_DNA"/>
</dbReference>
<dbReference type="Proteomes" id="UP000823749">
    <property type="component" value="Chromosome 12"/>
</dbReference>
<dbReference type="Gene3D" id="3.90.550.10">
    <property type="entry name" value="Spore Coat Polysaccharide Biosynthesis Protein SpsA, Chain A"/>
    <property type="match status" value="1"/>
</dbReference>
<accession>A0AAV6HYT0</accession>
<evidence type="ECO:0000313" key="1">
    <source>
        <dbReference type="EMBL" id="KAG5521346.1"/>
    </source>
</evidence>
<dbReference type="AlphaFoldDB" id="A0AAV6HYT0"/>